<dbReference type="InterPro" id="IPR042099">
    <property type="entry name" value="ANL_N_sf"/>
</dbReference>
<dbReference type="PANTHER" id="PTHR43272">
    <property type="entry name" value="LONG-CHAIN-FATTY-ACID--COA LIGASE"/>
    <property type="match status" value="1"/>
</dbReference>
<accession>A0A2S8BG94</accession>
<dbReference type="InterPro" id="IPR020845">
    <property type="entry name" value="AMP-binding_CS"/>
</dbReference>
<name>A0A2S8BG94_9MYCO</name>
<dbReference type="SUPFAM" id="SSF56801">
    <property type="entry name" value="Acetyl-CoA synthetase-like"/>
    <property type="match status" value="1"/>
</dbReference>
<gene>
    <name evidence="8" type="ORF">C1Y40_04191</name>
</gene>
<evidence type="ECO:0000256" key="5">
    <source>
        <dbReference type="ARBA" id="ARBA00024484"/>
    </source>
</evidence>
<organism evidence="8 9">
    <name type="scientific">Mycobacterium talmoniae</name>
    <dbReference type="NCBI Taxonomy" id="1858794"/>
    <lineage>
        <taxon>Bacteria</taxon>
        <taxon>Bacillati</taxon>
        <taxon>Actinomycetota</taxon>
        <taxon>Actinomycetes</taxon>
        <taxon>Mycobacteriales</taxon>
        <taxon>Mycobacteriaceae</taxon>
        <taxon>Mycobacterium</taxon>
    </lineage>
</organism>
<evidence type="ECO:0000313" key="9">
    <source>
        <dbReference type="Proteomes" id="UP000238296"/>
    </source>
</evidence>
<evidence type="ECO:0000256" key="3">
    <source>
        <dbReference type="ARBA" id="ARBA00022832"/>
    </source>
</evidence>
<dbReference type="Gene3D" id="3.40.50.12780">
    <property type="entry name" value="N-terminal domain of ligase-like"/>
    <property type="match status" value="1"/>
</dbReference>
<dbReference type="Gene3D" id="3.30.300.30">
    <property type="match status" value="1"/>
</dbReference>
<dbReference type="Pfam" id="PF00501">
    <property type="entry name" value="AMP-binding"/>
    <property type="match status" value="1"/>
</dbReference>
<proteinExistence type="inferred from homology"/>
<comment type="similarity">
    <text evidence="1">Belongs to the ATP-dependent AMP-binding enzyme family.</text>
</comment>
<dbReference type="GO" id="GO:0016020">
    <property type="term" value="C:membrane"/>
    <property type="evidence" value="ECO:0007669"/>
    <property type="project" value="TreeGrafter"/>
</dbReference>
<dbReference type="PROSITE" id="PS00455">
    <property type="entry name" value="AMP_BINDING"/>
    <property type="match status" value="1"/>
</dbReference>
<dbReference type="AlphaFoldDB" id="A0A2S8BG94"/>
<evidence type="ECO:0000256" key="6">
    <source>
        <dbReference type="ARBA" id="ARBA00032875"/>
    </source>
</evidence>
<dbReference type="GO" id="GO:0004467">
    <property type="term" value="F:long-chain fatty acid-CoA ligase activity"/>
    <property type="evidence" value="ECO:0007669"/>
    <property type="project" value="UniProtKB-EC"/>
</dbReference>
<dbReference type="Pfam" id="PF23562">
    <property type="entry name" value="AMP-binding_C_3"/>
    <property type="match status" value="1"/>
</dbReference>
<keyword evidence="2 8" id="KW-0436">Ligase</keyword>
<evidence type="ECO:0000313" key="8">
    <source>
        <dbReference type="EMBL" id="PQM45646.1"/>
    </source>
</evidence>
<dbReference type="EMBL" id="PPEA01000607">
    <property type="protein sequence ID" value="PQM45646.1"/>
    <property type="molecule type" value="Genomic_DNA"/>
</dbReference>
<evidence type="ECO:0000256" key="2">
    <source>
        <dbReference type="ARBA" id="ARBA00022598"/>
    </source>
</evidence>
<evidence type="ECO:0000256" key="4">
    <source>
        <dbReference type="ARBA" id="ARBA00023098"/>
    </source>
</evidence>
<dbReference type="CDD" id="cd05907">
    <property type="entry name" value="VL_LC_FACS_like"/>
    <property type="match status" value="1"/>
</dbReference>
<evidence type="ECO:0000259" key="7">
    <source>
        <dbReference type="Pfam" id="PF00501"/>
    </source>
</evidence>
<evidence type="ECO:0000256" key="1">
    <source>
        <dbReference type="ARBA" id="ARBA00006432"/>
    </source>
</evidence>
<reference evidence="8 9" key="1">
    <citation type="journal article" date="2017" name="Int. J. Syst. Evol. Microbiol.">
        <title>Mycobacterium talmoniae sp. nov., a slowly growing mycobacterium isolated from human respiratory samples.</title>
        <authorList>
            <person name="Davidson R.M."/>
            <person name="DeGroote M.A."/>
            <person name="Marola J.L."/>
            <person name="Buss S."/>
            <person name="Jones V."/>
            <person name="McNeil M.R."/>
            <person name="Freifeld A.G."/>
            <person name="Elaine Epperson L."/>
            <person name="Hasan N.A."/>
            <person name="Jackson M."/>
            <person name="Iwen P.C."/>
            <person name="Salfinger M."/>
            <person name="Strong M."/>
        </authorList>
    </citation>
    <scope>NUCLEOTIDE SEQUENCE [LARGE SCALE GENOMIC DNA]</scope>
    <source>
        <strain evidence="8 9">ATCC BAA-2683</strain>
    </source>
</reference>
<protein>
    <recommendedName>
        <fullName evidence="6">Acyl-CoA synthetase</fullName>
    </recommendedName>
</protein>
<comment type="caution">
    <text evidence="8">The sequence shown here is derived from an EMBL/GenBank/DDBJ whole genome shotgun (WGS) entry which is preliminary data.</text>
</comment>
<keyword evidence="3" id="KW-0276">Fatty acid metabolism</keyword>
<dbReference type="InterPro" id="IPR045851">
    <property type="entry name" value="AMP-bd_C_sf"/>
</dbReference>
<dbReference type="InterPro" id="IPR000873">
    <property type="entry name" value="AMP-dep_synth/lig_dom"/>
</dbReference>
<feature type="domain" description="AMP-dependent synthetase/ligase" evidence="7">
    <location>
        <begin position="1"/>
        <end position="241"/>
    </location>
</feature>
<comment type="catalytic activity">
    <reaction evidence="5">
        <text>a long-chain fatty acid + ATP + CoA = a long-chain fatty acyl-CoA + AMP + diphosphate</text>
        <dbReference type="Rhea" id="RHEA:15421"/>
        <dbReference type="ChEBI" id="CHEBI:30616"/>
        <dbReference type="ChEBI" id="CHEBI:33019"/>
        <dbReference type="ChEBI" id="CHEBI:57287"/>
        <dbReference type="ChEBI" id="CHEBI:57560"/>
        <dbReference type="ChEBI" id="CHEBI:83139"/>
        <dbReference type="ChEBI" id="CHEBI:456215"/>
        <dbReference type="EC" id="6.2.1.3"/>
    </reaction>
    <physiologicalReaction direction="left-to-right" evidence="5">
        <dbReference type="Rhea" id="RHEA:15422"/>
    </physiologicalReaction>
</comment>
<dbReference type="Proteomes" id="UP000238296">
    <property type="component" value="Unassembled WGS sequence"/>
</dbReference>
<dbReference type="PANTHER" id="PTHR43272:SF32">
    <property type="entry name" value="AMP-DEPENDENT SYNTHETASE_LIGASE DOMAIN-CONTAINING PROTEIN"/>
    <property type="match status" value="1"/>
</dbReference>
<keyword evidence="4" id="KW-0443">Lipid metabolism</keyword>
<sequence>MIYTSGTTGRPKGCQLTHANLVYEIRGAKEVLPTLLRKGERLLIFLPLAHVLARAITLAALANQVTVGFTSDIKNLVPMFAVFKPTVVVSVPRVFEKVYNTAAQNAANDGKGRIFQAAAQTAVDWSEALDAGGPGLVLRAKHALFDRLVYHKLRAALGGDCRASISGGGPLGVRLGHFYRGVGLTIHEGYGLTETSAAITVNQVGGLKVGTVGKLLPGNSMRIADDGELLVRGGVVFAGYWRNEQASAEALTDGWFKTGDLGAVDADGFLTITGRKKEIIVTAGGKNVAPAVLEDQLRAHPLISQAMAVGDAKPFVGALITIDPEAFDGWKQRNGKDGGASVADLTTDPDLVAEVEAAVKQANTAVSHAESIRKFRILPVDFTEDTGELTPTMKVKRKVVAEKFADEIEAIYAK</sequence>